<evidence type="ECO:0000313" key="1">
    <source>
        <dbReference type="EMBL" id="AKH47823.1"/>
    </source>
</evidence>
<organism evidence="1">
    <name type="scientific">uncultured marine virus</name>
    <dbReference type="NCBI Taxonomy" id="186617"/>
    <lineage>
        <taxon>Viruses</taxon>
        <taxon>environmental samples</taxon>
    </lineage>
</organism>
<accession>A0A0F7L8E8</accession>
<reference evidence="1" key="1">
    <citation type="journal article" date="2015" name="Front. Microbiol.">
        <title>Combining genomic sequencing methods to explore viral diversity and reveal potential virus-host interactions.</title>
        <authorList>
            <person name="Chow C.E."/>
            <person name="Winget D.M."/>
            <person name="White R.A.III."/>
            <person name="Hallam S.J."/>
            <person name="Suttle C.A."/>
        </authorList>
    </citation>
    <scope>NUCLEOTIDE SEQUENCE</scope>
    <source>
        <strain evidence="1">Oxic1_4</strain>
    </source>
</reference>
<name>A0A0F7L8E8_9VIRU</name>
<reference evidence="1" key="2">
    <citation type="submission" date="2015-03" db="EMBL/GenBank/DDBJ databases">
        <authorList>
            <person name="Chow C.-E.T."/>
            <person name="Winget D.M."/>
            <person name="White R.A.III."/>
            <person name="Hallam S.J."/>
            <person name="Suttle C.A."/>
        </authorList>
    </citation>
    <scope>NUCLEOTIDE SEQUENCE</scope>
    <source>
        <strain evidence="1">Oxic1_4</strain>
    </source>
</reference>
<proteinExistence type="predicted"/>
<dbReference type="EMBL" id="KR029599">
    <property type="protein sequence ID" value="AKH47823.1"/>
    <property type="molecule type" value="Genomic_DNA"/>
</dbReference>
<protein>
    <submittedName>
        <fullName evidence="1">Uncharacterized protein</fullName>
    </submittedName>
</protein>
<sequence length="60" mass="6521">MKRKGVGVESDVEVCSYIFYPASFTKGLTVVSLKAEIVVVLVGVSRATHGNPETIRSTHR</sequence>